<dbReference type="AlphaFoldDB" id="A0A381ECS0"/>
<dbReference type="OrthoDB" id="6087427at2"/>
<dbReference type="SUPFAM" id="SSF48403">
    <property type="entry name" value="Ankyrin repeat"/>
    <property type="match status" value="1"/>
</dbReference>
<dbReference type="PROSITE" id="PS50297">
    <property type="entry name" value="ANK_REP_REGION"/>
    <property type="match status" value="1"/>
</dbReference>
<dbReference type="InterPro" id="IPR002110">
    <property type="entry name" value="Ankyrin_rpt"/>
</dbReference>
<protein>
    <submittedName>
        <fullName evidence="2">Ribulose-5-phosphate 4-epimerase and related epimerases and aldolases</fullName>
    </submittedName>
</protein>
<proteinExistence type="predicted"/>
<dbReference type="Proteomes" id="UP000254572">
    <property type="component" value="Unassembled WGS sequence"/>
</dbReference>
<dbReference type="RefSeq" id="WP_115612235.1">
    <property type="nucleotide sequence ID" value="NZ_JBHLZC010000001.1"/>
</dbReference>
<evidence type="ECO:0000313" key="3">
    <source>
        <dbReference type="Proteomes" id="UP000254572"/>
    </source>
</evidence>
<dbReference type="Gene3D" id="1.25.40.20">
    <property type="entry name" value="Ankyrin repeat-containing domain"/>
    <property type="match status" value="1"/>
</dbReference>
<accession>A0A381ECS0</accession>
<name>A0A381ECS0_9GAMM</name>
<organism evidence="2 3">
    <name type="scientific">Cardiobacterium valvarum</name>
    <dbReference type="NCBI Taxonomy" id="194702"/>
    <lineage>
        <taxon>Bacteria</taxon>
        <taxon>Pseudomonadati</taxon>
        <taxon>Pseudomonadota</taxon>
        <taxon>Gammaproteobacteria</taxon>
        <taxon>Cardiobacteriales</taxon>
        <taxon>Cardiobacteriaceae</taxon>
        <taxon>Cardiobacterium</taxon>
    </lineage>
</organism>
<dbReference type="Pfam" id="PF12796">
    <property type="entry name" value="Ank_2"/>
    <property type="match status" value="1"/>
</dbReference>
<dbReference type="PROSITE" id="PS50088">
    <property type="entry name" value="ANK_REPEAT"/>
    <property type="match status" value="1"/>
</dbReference>
<dbReference type="PANTHER" id="PTHR24118">
    <property type="entry name" value="POTE ANKYRIN DOMAIN"/>
    <property type="match status" value="1"/>
</dbReference>
<sequence>MDKELEIGVSLLRAFKRADLYEAERIISENNIDIRKVTESDKWSWLHKVLLGFEPDVPPKKTVEYLIQQGLDVNAQDRYGMTPLHYAMRSKNVAAATALLEAGADPNIPNIENVTPLACIGGMPEQLGLLKLMLDKGGDVNYFNGQHGLLEGLKKYGSDIPHFPEVIALMEKYDKTVQINSTNNESEP</sequence>
<evidence type="ECO:0000313" key="2">
    <source>
        <dbReference type="EMBL" id="SUX24818.1"/>
    </source>
</evidence>
<feature type="repeat" description="ANK" evidence="1">
    <location>
        <begin position="79"/>
        <end position="111"/>
    </location>
</feature>
<keyword evidence="3" id="KW-1185">Reference proteome</keyword>
<dbReference type="PANTHER" id="PTHR24118:SF99">
    <property type="entry name" value="POTE ANKYRIN DOMAIN FAMILY MEMBER 3C-RELATED"/>
    <property type="match status" value="1"/>
</dbReference>
<dbReference type="InterPro" id="IPR036770">
    <property type="entry name" value="Ankyrin_rpt-contain_sf"/>
</dbReference>
<reference evidence="2 3" key="1">
    <citation type="submission" date="2018-06" db="EMBL/GenBank/DDBJ databases">
        <authorList>
            <consortium name="Pathogen Informatics"/>
            <person name="Doyle S."/>
        </authorList>
    </citation>
    <scope>NUCLEOTIDE SEQUENCE [LARGE SCALE GENOMIC DNA]</scope>
    <source>
        <strain evidence="2 3">NCTC13294</strain>
    </source>
</reference>
<gene>
    <name evidence="2" type="ORF">NCTC13294_02078</name>
</gene>
<dbReference type="SMART" id="SM00248">
    <property type="entry name" value="ANK"/>
    <property type="match status" value="3"/>
</dbReference>
<evidence type="ECO:0000256" key="1">
    <source>
        <dbReference type="PROSITE-ProRule" id="PRU00023"/>
    </source>
</evidence>
<keyword evidence="1" id="KW-0040">ANK repeat</keyword>
<dbReference type="EMBL" id="UFUW01000001">
    <property type="protein sequence ID" value="SUX24818.1"/>
    <property type="molecule type" value="Genomic_DNA"/>
</dbReference>